<evidence type="ECO:0000313" key="3">
    <source>
        <dbReference type="Proteomes" id="UP000323011"/>
    </source>
</evidence>
<dbReference type="AlphaFoldDB" id="A0A5A8CP84"/>
<organism evidence="2 3">
    <name type="scientific">Cafeteria roenbergensis</name>
    <name type="common">Marine flagellate</name>
    <dbReference type="NCBI Taxonomy" id="33653"/>
    <lineage>
        <taxon>Eukaryota</taxon>
        <taxon>Sar</taxon>
        <taxon>Stramenopiles</taxon>
        <taxon>Bigyra</taxon>
        <taxon>Opalozoa</taxon>
        <taxon>Bicosoecida</taxon>
        <taxon>Cafeteriaceae</taxon>
        <taxon>Cafeteria</taxon>
    </lineage>
</organism>
<comment type="caution">
    <text evidence="2">The sequence shown here is derived from an EMBL/GenBank/DDBJ whole genome shotgun (WGS) entry which is preliminary data.</text>
</comment>
<feature type="compositionally biased region" description="Basic and acidic residues" evidence="1">
    <location>
        <begin position="334"/>
        <end position="355"/>
    </location>
</feature>
<name>A0A5A8CP84_CAFRO</name>
<protein>
    <submittedName>
        <fullName evidence="2">Uncharacterized protein</fullName>
    </submittedName>
</protein>
<evidence type="ECO:0000313" key="2">
    <source>
        <dbReference type="EMBL" id="KAA0154906.1"/>
    </source>
</evidence>
<feature type="region of interest" description="Disordered" evidence="1">
    <location>
        <begin position="312"/>
        <end position="355"/>
    </location>
</feature>
<keyword evidence="3" id="KW-1185">Reference proteome</keyword>
<reference evidence="2 3" key="1">
    <citation type="submission" date="2019-07" db="EMBL/GenBank/DDBJ databases">
        <title>Genomes of Cafeteria roenbergensis.</title>
        <authorList>
            <person name="Fischer M.G."/>
            <person name="Hackl T."/>
            <person name="Roman M."/>
        </authorList>
    </citation>
    <scope>NUCLEOTIDE SEQUENCE [LARGE SCALE GENOMIC DNA]</scope>
    <source>
        <strain evidence="2 3">BVI</strain>
    </source>
</reference>
<feature type="region of interest" description="Disordered" evidence="1">
    <location>
        <begin position="262"/>
        <end position="288"/>
    </location>
</feature>
<proteinExistence type="predicted"/>
<accession>A0A5A8CP84</accession>
<evidence type="ECO:0000256" key="1">
    <source>
        <dbReference type="SAM" id="MobiDB-lite"/>
    </source>
</evidence>
<sequence>MALVAKERRHTLVTALTAKPSGCLFPGEARALAAFVLAWAQGVDRFGSNGKQYFPCSAGAFDVERGTPEARHWMGRADEVFADLRKHDLAVSGQAFNAAGKKYRLFANFDMVAIVLRREGPTEWVAPDDIRSHVSGRLPPEGTLVFELGSLLRSLLTRATARASAVLAPGDRYSKNKAFPDLSGDGIDDLLHIMLQRDPCEREKFGLLGIAQHRAMSRAHELLGFESREGLCSAVEDVLAGRGSLAARTGRALPWQEGARCLGGGHRRGDGGAAREPQPLAPTLHASSAPSADFEAMAQGVLQRQLRLCSAAGLPSSPRAAKRGRDDDDDDDHDHDHDHDHDKHEIEHEREHDMP</sequence>
<gene>
    <name evidence="2" type="ORF">FNF29_02047</name>
</gene>
<dbReference type="Proteomes" id="UP000323011">
    <property type="component" value="Unassembled WGS sequence"/>
</dbReference>
<dbReference type="EMBL" id="VLTN01000009">
    <property type="protein sequence ID" value="KAA0154906.1"/>
    <property type="molecule type" value="Genomic_DNA"/>
</dbReference>